<gene>
    <name evidence="3" type="ORF">PM738_13645</name>
</gene>
<proteinExistence type="predicted"/>
<feature type="transmembrane region" description="Helical" evidence="2">
    <location>
        <begin position="84"/>
        <end position="104"/>
    </location>
</feature>
<keyword evidence="2" id="KW-0472">Membrane</keyword>
<dbReference type="Proteomes" id="UP001211987">
    <property type="component" value="Unassembled WGS sequence"/>
</dbReference>
<dbReference type="AlphaFoldDB" id="A0AB35IN78"/>
<sequence length="252" mass="29631">MALFKKETEEWELVSDDYLDIEDYSEESLHDKEKPPKKTQKKSTKTKQKKADNTNKNTINYLSKNNGYEYEKRDKQKYEKLPRFPLIIITIILILSSLGIIGYVNTDFDNNGTPYTIPLDIHYKRKYAMISDEVLNLLNDFDDKIESYIKELPKNYLSTTDTLNSYLDTLSNKTNNLSRYTNVPKEFSAYNSSILNFSILTQEYINNLISNYSNNDYYSFAKNGLTDFRSYLKEVNSLRKQMDSLLFKNMEV</sequence>
<comment type="caution">
    <text evidence="3">The sequence shown here is derived from an EMBL/GenBank/DDBJ whole genome shotgun (WGS) entry which is preliminary data.</text>
</comment>
<organism evidence="3 4">
    <name type="scientific">Thomasclavelia ramosa</name>
    <dbReference type="NCBI Taxonomy" id="1547"/>
    <lineage>
        <taxon>Bacteria</taxon>
        <taxon>Bacillati</taxon>
        <taxon>Bacillota</taxon>
        <taxon>Erysipelotrichia</taxon>
        <taxon>Erysipelotrichales</taxon>
        <taxon>Coprobacillaceae</taxon>
        <taxon>Thomasclavelia</taxon>
    </lineage>
</organism>
<name>A0AB35IN78_9FIRM</name>
<feature type="compositionally biased region" description="Basic residues" evidence="1">
    <location>
        <begin position="37"/>
        <end position="48"/>
    </location>
</feature>
<dbReference type="RefSeq" id="WP_272019055.1">
    <property type="nucleotide sequence ID" value="NZ_JAQLKE010000026.1"/>
</dbReference>
<feature type="compositionally biased region" description="Basic and acidic residues" evidence="1">
    <location>
        <begin position="27"/>
        <end position="36"/>
    </location>
</feature>
<evidence type="ECO:0000313" key="4">
    <source>
        <dbReference type="Proteomes" id="UP001211987"/>
    </source>
</evidence>
<evidence type="ECO:0000256" key="1">
    <source>
        <dbReference type="SAM" id="MobiDB-lite"/>
    </source>
</evidence>
<keyword evidence="2" id="KW-1133">Transmembrane helix</keyword>
<evidence type="ECO:0000256" key="2">
    <source>
        <dbReference type="SAM" id="Phobius"/>
    </source>
</evidence>
<feature type="region of interest" description="Disordered" evidence="1">
    <location>
        <begin position="26"/>
        <end position="60"/>
    </location>
</feature>
<dbReference type="EMBL" id="JAQLKE010000026">
    <property type="protein sequence ID" value="MDB7084849.1"/>
    <property type="molecule type" value="Genomic_DNA"/>
</dbReference>
<accession>A0AB35IN78</accession>
<evidence type="ECO:0000313" key="3">
    <source>
        <dbReference type="EMBL" id="MDB7084849.1"/>
    </source>
</evidence>
<keyword evidence="2" id="KW-0812">Transmembrane</keyword>
<protein>
    <submittedName>
        <fullName evidence="3">Uncharacterized protein</fullName>
    </submittedName>
</protein>
<reference evidence="3" key="1">
    <citation type="submission" date="2023-01" db="EMBL/GenBank/DDBJ databases">
        <title>Human gut microbiome strain richness.</title>
        <authorList>
            <person name="Chen-Liaw A."/>
        </authorList>
    </citation>
    <scope>NUCLEOTIDE SEQUENCE</scope>
    <source>
        <strain evidence="3">1001217st2_G6_1001217B_191108</strain>
    </source>
</reference>